<keyword evidence="1" id="KW-0812">Transmembrane</keyword>
<feature type="transmembrane region" description="Helical" evidence="1">
    <location>
        <begin position="12"/>
        <end position="29"/>
    </location>
</feature>
<protein>
    <submittedName>
        <fullName evidence="2">Uncharacterized protein</fullName>
    </submittedName>
</protein>
<evidence type="ECO:0000256" key="1">
    <source>
        <dbReference type="SAM" id="Phobius"/>
    </source>
</evidence>
<evidence type="ECO:0000313" key="3">
    <source>
        <dbReference type="Proteomes" id="UP001279734"/>
    </source>
</evidence>
<name>A0AAD3SYN5_NEPGR</name>
<dbReference type="PANTHER" id="PTHR38928:SF7">
    <property type="entry name" value="ARGOS7"/>
    <property type="match status" value="1"/>
</dbReference>
<dbReference type="EMBL" id="BSYO01000021">
    <property type="protein sequence ID" value="GMH20195.1"/>
    <property type="molecule type" value="Genomic_DNA"/>
</dbReference>
<dbReference type="AlphaFoldDB" id="A0AAD3SYN5"/>
<dbReference type="Proteomes" id="UP001279734">
    <property type="component" value="Unassembled WGS sequence"/>
</dbReference>
<organism evidence="2 3">
    <name type="scientific">Nepenthes gracilis</name>
    <name type="common">Slender pitcher plant</name>
    <dbReference type="NCBI Taxonomy" id="150966"/>
    <lineage>
        <taxon>Eukaryota</taxon>
        <taxon>Viridiplantae</taxon>
        <taxon>Streptophyta</taxon>
        <taxon>Embryophyta</taxon>
        <taxon>Tracheophyta</taxon>
        <taxon>Spermatophyta</taxon>
        <taxon>Magnoliopsida</taxon>
        <taxon>eudicotyledons</taxon>
        <taxon>Gunneridae</taxon>
        <taxon>Pentapetalae</taxon>
        <taxon>Caryophyllales</taxon>
        <taxon>Nepenthaceae</taxon>
        <taxon>Nepenthes</taxon>
    </lineage>
</organism>
<proteinExistence type="predicted"/>
<feature type="transmembrane region" description="Helical" evidence="1">
    <location>
        <begin position="35"/>
        <end position="58"/>
    </location>
</feature>
<keyword evidence="1" id="KW-1133">Transmembrane helix</keyword>
<gene>
    <name evidence="2" type="ORF">Nepgr_022036</name>
</gene>
<comment type="caution">
    <text evidence="2">The sequence shown here is derived from an EMBL/GenBank/DDBJ whole genome shotgun (WGS) entry which is preliminary data.</text>
</comment>
<accession>A0AAD3SYN5</accession>
<dbReference type="PANTHER" id="PTHR38928">
    <property type="entry name" value="ARGOS7"/>
    <property type="match status" value="1"/>
</dbReference>
<keyword evidence="3" id="KW-1185">Reference proteome</keyword>
<reference evidence="2" key="1">
    <citation type="submission" date="2023-05" db="EMBL/GenBank/DDBJ databases">
        <title>Nepenthes gracilis genome sequencing.</title>
        <authorList>
            <person name="Fukushima K."/>
        </authorList>
    </citation>
    <scope>NUCLEOTIDE SEQUENCE</scope>
    <source>
        <strain evidence="2">SING2019-196</strain>
    </source>
</reference>
<sequence>MSPARYFSPRSAILMVAFTISLILLPLVLPDSPLLPPPLFLLFVPVVLLALLFLLALFPGHLPDPACCYV</sequence>
<evidence type="ECO:0000313" key="2">
    <source>
        <dbReference type="EMBL" id="GMH20195.1"/>
    </source>
</evidence>
<keyword evidence="1" id="KW-0472">Membrane</keyword>